<evidence type="ECO:0000256" key="14">
    <source>
        <dbReference type="SAM" id="Phobius"/>
    </source>
</evidence>
<dbReference type="AlphaFoldDB" id="A0A0P6W358"/>
<evidence type="ECO:0000256" key="2">
    <source>
        <dbReference type="ARBA" id="ARBA00004651"/>
    </source>
</evidence>
<dbReference type="Gene3D" id="1.20.5.1930">
    <property type="match status" value="1"/>
</dbReference>
<dbReference type="eggNOG" id="COG4585">
    <property type="taxonomic scope" value="Bacteria"/>
</dbReference>
<keyword evidence="5 13" id="KW-0808">Transferase</keyword>
<organism evidence="16 17">
    <name type="scientific">Rossellomorea vietnamensis</name>
    <dbReference type="NCBI Taxonomy" id="218284"/>
    <lineage>
        <taxon>Bacteria</taxon>
        <taxon>Bacillati</taxon>
        <taxon>Bacillota</taxon>
        <taxon>Bacilli</taxon>
        <taxon>Bacillales</taxon>
        <taxon>Bacillaceae</taxon>
        <taxon>Rossellomorea</taxon>
    </lineage>
</organism>
<dbReference type="EMBL" id="LIXZ01000003">
    <property type="protein sequence ID" value="KPL60549.1"/>
    <property type="molecule type" value="Genomic_DNA"/>
</dbReference>
<dbReference type="GO" id="GO:0046983">
    <property type="term" value="F:protein dimerization activity"/>
    <property type="evidence" value="ECO:0007669"/>
    <property type="project" value="InterPro"/>
</dbReference>
<comment type="subcellular location">
    <subcellularLocation>
        <location evidence="2 13">Cell membrane</location>
        <topology evidence="2 13">Multi-pass membrane protein</topology>
    </subcellularLocation>
</comment>
<dbReference type="GO" id="GO:0005886">
    <property type="term" value="C:plasma membrane"/>
    <property type="evidence" value="ECO:0007669"/>
    <property type="project" value="UniProtKB-SubCell"/>
</dbReference>
<evidence type="ECO:0000256" key="7">
    <source>
        <dbReference type="ARBA" id="ARBA00022741"/>
    </source>
</evidence>
<keyword evidence="10 14" id="KW-1133">Transmembrane helix</keyword>
<keyword evidence="3 13" id="KW-1003">Cell membrane</keyword>
<dbReference type="RefSeq" id="WP_060671461.1">
    <property type="nucleotide sequence ID" value="NZ_JBCNGU010000004.1"/>
</dbReference>
<proteinExistence type="predicted"/>
<dbReference type="InterPro" id="IPR017202">
    <property type="entry name" value="LiaS/VraS"/>
</dbReference>
<dbReference type="PROSITE" id="PS50109">
    <property type="entry name" value="HIS_KIN"/>
    <property type="match status" value="1"/>
</dbReference>
<feature type="transmembrane region" description="Helical" evidence="14">
    <location>
        <begin position="12"/>
        <end position="30"/>
    </location>
</feature>
<evidence type="ECO:0000259" key="15">
    <source>
        <dbReference type="PROSITE" id="PS50109"/>
    </source>
</evidence>
<gene>
    <name evidence="16" type="ORF">AM506_05340</name>
</gene>
<evidence type="ECO:0000256" key="12">
    <source>
        <dbReference type="ARBA" id="ARBA00023136"/>
    </source>
</evidence>
<evidence type="ECO:0000256" key="4">
    <source>
        <dbReference type="ARBA" id="ARBA00022553"/>
    </source>
</evidence>
<keyword evidence="9 13" id="KW-0067">ATP-binding</keyword>
<keyword evidence="12 13" id="KW-0472">Membrane</keyword>
<dbReference type="InterPro" id="IPR050482">
    <property type="entry name" value="Sensor_HK_TwoCompSys"/>
</dbReference>
<dbReference type="GO" id="GO:0000155">
    <property type="term" value="F:phosphorelay sensor kinase activity"/>
    <property type="evidence" value="ECO:0007669"/>
    <property type="project" value="UniProtKB-UniRule"/>
</dbReference>
<keyword evidence="8 13" id="KW-0418">Kinase</keyword>
<dbReference type="InterPro" id="IPR003594">
    <property type="entry name" value="HATPase_dom"/>
</dbReference>
<evidence type="ECO:0000256" key="5">
    <source>
        <dbReference type="ARBA" id="ARBA00022679"/>
    </source>
</evidence>
<dbReference type="PIRSF" id="PIRSF037431">
    <property type="entry name" value="STHK_LiaS"/>
    <property type="match status" value="1"/>
</dbReference>
<keyword evidence="7 13" id="KW-0547">Nucleotide-binding</keyword>
<evidence type="ECO:0000256" key="6">
    <source>
        <dbReference type="ARBA" id="ARBA00022692"/>
    </source>
</evidence>
<feature type="domain" description="Histidine kinase" evidence="15">
    <location>
        <begin position="147"/>
        <end position="342"/>
    </location>
</feature>
<dbReference type="PANTHER" id="PTHR24421">
    <property type="entry name" value="NITRATE/NITRITE SENSOR PROTEIN NARX-RELATED"/>
    <property type="match status" value="1"/>
</dbReference>
<evidence type="ECO:0000256" key="13">
    <source>
        <dbReference type="PIRNR" id="PIRNR037431"/>
    </source>
</evidence>
<keyword evidence="11 13" id="KW-0902">Two-component regulatory system</keyword>
<keyword evidence="6 14" id="KW-0812">Transmembrane</keyword>
<dbReference type="GO" id="GO:0005524">
    <property type="term" value="F:ATP binding"/>
    <property type="evidence" value="ECO:0007669"/>
    <property type="project" value="UniProtKB-UniRule"/>
</dbReference>
<dbReference type="PATRIC" id="fig|218284.4.peg.2183"/>
<evidence type="ECO:0000256" key="3">
    <source>
        <dbReference type="ARBA" id="ARBA00022475"/>
    </source>
</evidence>
<dbReference type="Gene3D" id="3.30.565.10">
    <property type="entry name" value="Histidine kinase-like ATPase, C-terminal domain"/>
    <property type="match status" value="1"/>
</dbReference>
<evidence type="ECO:0000256" key="10">
    <source>
        <dbReference type="ARBA" id="ARBA00022989"/>
    </source>
</evidence>
<protein>
    <recommendedName>
        <fullName evidence="13">Sensor histidine kinase</fullName>
        <ecNumber evidence="13">2.7.13.3</ecNumber>
    </recommendedName>
</protein>
<accession>A0A0P6W358</accession>
<dbReference type="EC" id="2.7.13.3" evidence="13"/>
<evidence type="ECO:0000256" key="1">
    <source>
        <dbReference type="ARBA" id="ARBA00000085"/>
    </source>
</evidence>
<keyword evidence="4" id="KW-0597">Phosphoprotein</keyword>
<dbReference type="InterPro" id="IPR011712">
    <property type="entry name" value="Sig_transdc_His_kin_sub3_dim/P"/>
</dbReference>
<dbReference type="OrthoDB" id="9795828at2"/>
<name>A0A0P6W358_9BACI</name>
<dbReference type="Pfam" id="PF07730">
    <property type="entry name" value="HisKA_3"/>
    <property type="match status" value="1"/>
</dbReference>
<evidence type="ECO:0000256" key="8">
    <source>
        <dbReference type="ARBA" id="ARBA00022777"/>
    </source>
</evidence>
<evidence type="ECO:0000256" key="9">
    <source>
        <dbReference type="ARBA" id="ARBA00022840"/>
    </source>
</evidence>
<dbReference type="Pfam" id="PF02518">
    <property type="entry name" value="HATPase_c"/>
    <property type="match status" value="1"/>
</dbReference>
<feature type="transmembrane region" description="Helical" evidence="14">
    <location>
        <begin position="50"/>
        <end position="69"/>
    </location>
</feature>
<dbReference type="SMART" id="SM00387">
    <property type="entry name" value="HATPase_c"/>
    <property type="match status" value="1"/>
</dbReference>
<evidence type="ECO:0000313" key="17">
    <source>
        <dbReference type="Proteomes" id="UP000050398"/>
    </source>
</evidence>
<evidence type="ECO:0000313" key="16">
    <source>
        <dbReference type="EMBL" id="KPL60549.1"/>
    </source>
</evidence>
<dbReference type="InterPro" id="IPR005467">
    <property type="entry name" value="His_kinase_dom"/>
</dbReference>
<dbReference type="SUPFAM" id="SSF55874">
    <property type="entry name" value="ATPase domain of HSP90 chaperone/DNA topoisomerase II/histidine kinase"/>
    <property type="match status" value="1"/>
</dbReference>
<comment type="catalytic activity">
    <reaction evidence="1 13">
        <text>ATP + protein L-histidine = ADP + protein N-phospho-L-histidine.</text>
        <dbReference type="EC" id="2.7.13.3"/>
    </reaction>
</comment>
<dbReference type="CDD" id="cd16917">
    <property type="entry name" value="HATPase_UhpB-NarQ-NarX-like"/>
    <property type="match status" value="1"/>
</dbReference>
<reference evidence="16 17" key="1">
    <citation type="submission" date="2015-08" db="EMBL/GenBank/DDBJ databases">
        <title>Draft Genome Sequence of Bacillus vietnamensis UCD-SED5.</title>
        <authorList>
            <person name="Lee R.D."/>
            <person name="Jospin G."/>
            <person name="Lang J.M."/>
            <person name="Coil D.A."/>
            <person name="Eisen J.A."/>
        </authorList>
    </citation>
    <scope>NUCLEOTIDE SEQUENCE [LARGE SCALE GENOMIC DNA]</scope>
    <source>
        <strain evidence="16 17">UCD-SED5</strain>
    </source>
</reference>
<evidence type="ECO:0000256" key="11">
    <source>
        <dbReference type="ARBA" id="ARBA00023012"/>
    </source>
</evidence>
<sequence>MSTVSKQVVAGILFSLVMVLFLSFSFFYLYPLQDWSLLWEVEIMDIPGAGFILVFSIVIGIVFGIRGGLKDKRQLREMEDALHHVEQGRTITIPETATSEVQQVWKKVDALGKHLTDQARYSQKLASEKAEEQEKRIQEIVSQERNRLARELHDSVSQQLFAASMLMSAITETPSAGRTPHEEKQLGMVEQMIHQSQLEMRALLLHLRPVALKGKNLQEGMKELLVELAQKVPLDIEWKIEDMSLDKGIEDHLFRILQESVSNTLRHAKATSLDIRLIKRESIIILRVVDDGLGFDVNESKVTSSYGLQNMRERAIEIGGTFKVISVPNKGTRLEVKVPVVENEGEKND</sequence>
<comment type="caution">
    <text evidence="16">The sequence shown here is derived from an EMBL/GenBank/DDBJ whole genome shotgun (WGS) entry which is preliminary data.</text>
</comment>
<dbReference type="PANTHER" id="PTHR24421:SF37">
    <property type="entry name" value="SENSOR HISTIDINE KINASE NARS"/>
    <property type="match status" value="1"/>
</dbReference>
<dbReference type="Proteomes" id="UP000050398">
    <property type="component" value="Unassembled WGS sequence"/>
</dbReference>
<dbReference type="InterPro" id="IPR036890">
    <property type="entry name" value="HATPase_C_sf"/>
</dbReference>